<organism evidence="1 2">
    <name type="scientific">Blattamonas nauphoetae</name>
    <dbReference type="NCBI Taxonomy" id="2049346"/>
    <lineage>
        <taxon>Eukaryota</taxon>
        <taxon>Metamonada</taxon>
        <taxon>Preaxostyla</taxon>
        <taxon>Oxymonadida</taxon>
        <taxon>Blattamonas</taxon>
    </lineage>
</organism>
<reference evidence="1 2" key="1">
    <citation type="journal article" date="2022" name="bioRxiv">
        <title>Genomics of Preaxostyla Flagellates Illuminates Evolutionary Transitions and the Path Towards Mitochondrial Loss.</title>
        <authorList>
            <person name="Novak L.V.F."/>
            <person name="Treitli S.C."/>
            <person name="Pyrih J."/>
            <person name="Halakuc P."/>
            <person name="Pipaliya S.V."/>
            <person name="Vacek V."/>
            <person name="Brzon O."/>
            <person name="Soukal P."/>
            <person name="Eme L."/>
            <person name="Dacks J.B."/>
            <person name="Karnkowska A."/>
            <person name="Elias M."/>
            <person name="Hampl V."/>
        </authorList>
    </citation>
    <scope>NUCLEOTIDE SEQUENCE [LARGE SCALE GENOMIC DNA]</scope>
    <source>
        <strain evidence="1">NAU3</strain>
        <tissue evidence="1">Gut</tissue>
    </source>
</reference>
<protein>
    <submittedName>
        <fullName evidence="1">Uncharacterized protein</fullName>
    </submittedName>
</protein>
<dbReference type="Proteomes" id="UP001281761">
    <property type="component" value="Unassembled WGS sequence"/>
</dbReference>
<comment type="caution">
    <text evidence="1">The sequence shown here is derived from an EMBL/GenBank/DDBJ whole genome shotgun (WGS) entry which is preliminary data.</text>
</comment>
<name>A0ABQ9WTX4_9EUKA</name>
<accession>A0ABQ9WTX4</accession>
<dbReference type="EMBL" id="JARBJD010000373">
    <property type="protein sequence ID" value="KAK2942947.1"/>
    <property type="molecule type" value="Genomic_DNA"/>
</dbReference>
<gene>
    <name evidence="1" type="ORF">BLNAU_22158</name>
</gene>
<evidence type="ECO:0000313" key="2">
    <source>
        <dbReference type="Proteomes" id="UP001281761"/>
    </source>
</evidence>
<sequence>MQPSARVETPLFQRIEPNTITTLHHFSPPFMSLVDFVRQGNTLDDTATERACTILEMIKNQTTYSSAAKWLFSQLVPTSRGSSSGFVESFVVLLTSSNEKLVNTTLSFLQQFVHCFDLGQDQFTVLKTGFFQLLPQSFYEQEMHLVTQPSLSLMRIVNDFLVDLDPHNRRSICDNRHLSISTFNETFTDKFFRPLQPFLAFICSNRRRISDSEESHPFSQLLTRLVKYSPHLEELTQFVLSSSFALTFTDCLPLFDTNFVMNSLLTQVTLLTRAWRKDSPDNQKRGQQIMARLCEESFLDEIELLIRVGSRDFTARRFIFTGATLMHNLGGNVPFEREVEDERLEADLDEEWAFNWDDGRENDWDYDWGSDLGGNVPFMGAVEDERLEEESEEESDEI</sequence>
<keyword evidence="2" id="KW-1185">Reference proteome</keyword>
<proteinExistence type="predicted"/>
<evidence type="ECO:0000313" key="1">
    <source>
        <dbReference type="EMBL" id="KAK2942947.1"/>
    </source>
</evidence>